<dbReference type="GO" id="GO:0006302">
    <property type="term" value="P:double-strand break repair"/>
    <property type="evidence" value="ECO:0007669"/>
    <property type="project" value="TreeGrafter"/>
</dbReference>
<dbReference type="Gene3D" id="1.10.150.20">
    <property type="entry name" value="5' to 3' exonuclease, C-terminal subdomain"/>
    <property type="match status" value="2"/>
</dbReference>
<dbReference type="CDD" id="cd09898">
    <property type="entry name" value="H3TH_53EXO"/>
    <property type="match status" value="1"/>
</dbReference>
<dbReference type="GO" id="GO:0006261">
    <property type="term" value="P:DNA-templated DNA replication"/>
    <property type="evidence" value="ECO:0007669"/>
    <property type="project" value="UniProtKB-UniRule"/>
</dbReference>
<evidence type="ECO:0000313" key="22">
    <source>
        <dbReference type="Proteomes" id="UP000469346"/>
    </source>
</evidence>
<gene>
    <name evidence="16 21" type="primary">polA</name>
    <name evidence="21" type="ORF">G3N55_09940</name>
</gene>
<dbReference type="FunFam" id="1.20.1060.10:FF:000001">
    <property type="entry name" value="DNA polymerase I"/>
    <property type="match status" value="1"/>
</dbReference>
<dbReference type="SUPFAM" id="SSF88723">
    <property type="entry name" value="PIN domain-like"/>
    <property type="match status" value="1"/>
</dbReference>
<keyword evidence="17" id="KW-0175">Coiled coil</keyword>
<dbReference type="NCBIfam" id="TIGR00593">
    <property type="entry name" value="pola"/>
    <property type="match status" value="1"/>
</dbReference>
<dbReference type="InterPro" id="IPR002421">
    <property type="entry name" value="5-3_exonuclease"/>
</dbReference>
<comment type="similarity">
    <text evidence="1 16">Belongs to the DNA polymerase type-A family.</text>
</comment>
<dbReference type="Pfam" id="PF00476">
    <property type="entry name" value="DNA_pol_A"/>
    <property type="match status" value="1"/>
</dbReference>
<dbReference type="Pfam" id="PF01367">
    <property type="entry name" value="5_3_exonuc"/>
    <property type="match status" value="1"/>
</dbReference>
<dbReference type="InterPro" id="IPR036279">
    <property type="entry name" value="5-3_exonuclease_C_sf"/>
</dbReference>
<dbReference type="PANTHER" id="PTHR10133:SF27">
    <property type="entry name" value="DNA POLYMERASE NU"/>
    <property type="match status" value="1"/>
</dbReference>
<evidence type="ECO:0000256" key="8">
    <source>
        <dbReference type="ARBA" id="ARBA00022763"/>
    </source>
</evidence>
<keyword evidence="5 16" id="KW-0548">Nucleotidyltransferase</keyword>
<dbReference type="InterPro" id="IPR020046">
    <property type="entry name" value="5-3_exonucl_a-hlix_arch_N"/>
</dbReference>
<dbReference type="InterPro" id="IPR012337">
    <property type="entry name" value="RNaseH-like_sf"/>
</dbReference>
<dbReference type="GO" id="GO:0008409">
    <property type="term" value="F:5'-3' exonuclease activity"/>
    <property type="evidence" value="ECO:0007669"/>
    <property type="project" value="UniProtKB-UniRule"/>
</dbReference>
<dbReference type="Gene3D" id="1.20.1060.10">
    <property type="entry name" value="Taq DNA Polymerase, Chain T, domain 4"/>
    <property type="match status" value="1"/>
</dbReference>
<keyword evidence="10 16" id="KW-0269">Exonuclease</keyword>
<dbReference type="EMBL" id="JAAGRR010000126">
    <property type="protein sequence ID" value="NDY43159.1"/>
    <property type="molecule type" value="Genomic_DNA"/>
</dbReference>
<dbReference type="InterPro" id="IPR020045">
    <property type="entry name" value="DNA_polI_H3TH"/>
</dbReference>
<dbReference type="PANTHER" id="PTHR10133">
    <property type="entry name" value="DNA POLYMERASE I"/>
    <property type="match status" value="1"/>
</dbReference>
<keyword evidence="11 16" id="KW-0239">DNA-directed DNA polymerase</keyword>
<name>A0A6N9TPR4_DISTH</name>
<dbReference type="InterPro" id="IPR002562">
    <property type="entry name" value="3'-5'_exonuclease_dom"/>
</dbReference>
<dbReference type="GO" id="GO:0008408">
    <property type="term" value="F:3'-5' exonuclease activity"/>
    <property type="evidence" value="ECO:0007669"/>
    <property type="project" value="UniProtKB-UniRule"/>
</dbReference>
<dbReference type="RefSeq" id="WP_163299273.1">
    <property type="nucleotide sequence ID" value="NZ_JAAGRR010000126.1"/>
</dbReference>
<evidence type="ECO:0000256" key="1">
    <source>
        <dbReference type="ARBA" id="ARBA00007705"/>
    </source>
</evidence>
<evidence type="ECO:0000256" key="13">
    <source>
        <dbReference type="ARBA" id="ARBA00023204"/>
    </source>
</evidence>
<dbReference type="SUPFAM" id="SSF56672">
    <property type="entry name" value="DNA/RNA polymerases"/>
    <property type="match status" value="1"/>
</dbReference>
<evidence type="ECO:0000256" key="7">
    <source>
        <dbReference type="ARBA" id="ARBA00022722"/>
    </source>
</evidence>
<dbReference type="InterPro" id="IPR029060">
    <property type="entry name" value="PIN-like_dom_sf"/>
</dbReference>
<evidence type="ECO:0000256" key="11">
    <source>
        <dbReference type="ARBA" id="ARBA00022932"/>
    </source>
</evidence>
<dbReference type="SMART" id="SM00475">
    <property type="entry name" value="53EXOc"/>
    <property type="match status" value="1"/>
</dbReference>
<dbReference type="Gene3D" id="3.30.70.370">
    <property type="match status" value="1"/>
</dbReference>
<evidence type="ECO:0000256" key="10">
    <source>
        <dbReference type="ARBA" id="ARBA00022839"/>
    </source>
</evidence>
<dbReference type="SMART" id="SM00474">
    <property type="entry name" value="35EXOc"/>
    <property type="match status" value="1"/>
</dbReference>
<evidence type="ECO:0000256" key="3">
    <source>
        <dbReference type="ARBA" id="ARBA00020311"/>
    </source>
</evidence>
<dbReference type="FunFam" id="1.10.150.20:FF:000002">
    <property type="entry name" value="DNA polymerase I"/>
    <property type="match status" value="1"/>
</dbReference>
<comment type="function">
    <text evidence="16">In addition to polymerase activity, this DNA polymerase exhibits 3'-5' and 5'-3' exonuclease activity.</text>
</comment>
<evidence type="ECO:0000256" key="2">
    <source>
        <dbReference type="ARBA" id="ARBA00012417"/>
    </source>
</evidence>
<keyword evidence="12 16" id="KW-0238">DNA-binding</keyword>
<comment type="catalytic activity">
    <reaction evidence="14 16">
        <text>DNA(n) + a 2'-deoxyribonucleoside 5'-triphosphate = DNA(n+1) + diphosphate</text>
        <dbReference type="Rhea" id="RHEA:22508"/>
        <dbReference type="Rhea" id="RHEA-COMP:17339"/>
        <dbReference type="Rhea" id="RHEA-COMP:17340"/>
        <dbReference type="ChEBI" id="CHEBI:33019"/>
        <dbReference type="ChEBI" id="CHEBI:61560"/>
        <dbReference type="ChEBI" id="CHEBI:173112"/>
        <dbReference type="EC" id="2.7.7.7"/>
    </reaction>
</comment>
<evidence type="ECO:0000259" key="18">
    <source>
        <dbReference type="SMART" id="SM00474"/>
    </source>
</evidence>
<accession>A0A6N9TPR4</accession>
<evidence type="ECO:0000259" key="19">
    <source>
        <dbReference type="SMART" id="SM00475"/>
    </source>
</evidence>
<evidence type="ECO:0000256" key="5">
    <source>
        <dbReference type="ARBA" id="ARBA00022695"/>
    </source>
</evidence>
<dbReference type="SMART" id="SM00279">
    <property type="entry name" value="HhH2"/>
    <property type="match status" value="1"/>
</dbReference>
<keyword evidence="9 16" id="KW-0378">Hydrolase</keyword>
<dbReference type="Pfam" id="PF02739">
    <property type="entry name" value="5_3_exonuc_N"/>
    <property type="match status" value="1"/>
</dbReference>
<keyword evidence="13 16" id="KW-0234">DNA repair</keyword>
<keyword evidence="7" id="KW-0540">Nuclease</keyword>
<dbReference type="EC" id="2.7.7.7" evidence="2 15"/>
<evidence type="ECO:0000256" key="16">
    <source>
        <dbReference type="RuleBase" id="RU004460"/>
    </source>
</evidence>
<dbReference type="InterPro" id="IPR018320">
    <property type="entry name" value="DNA_polymerase_1"/>
</dbReference>
<reference evidence="21 22" key="1">
    <citation type="submission" date="2020-02" db="EMBL/GenBank/DDBJ databases">
        <title>Comparative genomics of sulfur disproportionating microorganisms.</title>
        <authorList>
            <person name="Ward L.M."/>
            <person name="Bertran E."/>
            <person name="Johnston D.T."/>
        </authorList>
    </citation>
    <scope>NUCLEOTIDE SEQUENCE [LARGE SCALE GENOMIC DNA]</scope>
    <source>
        <strain evidence="21 22">DSM 100025</strain>
    </source>
</reference>
<dbReference type="InterPro" id="IPR001098">
    <property type="entry name" value="DNA-dir_DNA_pol_A_palm_dom"/>
</dbReference>
<feature type="domain" description="3'-5' exonuclease" evidence="18">
    <location>
        <begin position="305"/>
        <end position="490"/>
    </location>
</feature>
<sequence length="904" mass="100917">MDKNDHRDAVRREAFAAPVFLIDGSSYLYRAYFAIRQDLTTRSGFPTKAVLGVTNMLWKVLREKDPAYVAVAWDAKGPTFRHGIYPDYKVNRPAMPDDLQLQVPRVREVVEALGLPQLEVPGYEADDIIATLVERLRDHPVLVVSGDKDLQQLLGPRVTLWDPMKDEVLDLEALRRRTGLDPERLRDVMALSGDTSDNIPGVPGVGPKTALRLIREFGSLDRLLERVDEIPQKGLREKIRAAAGDLPLWRRLVTLATDVPVPGEVEAYRRRPPDTERLRALFQELGFTRLLREMVPDQRIDEAAYEVVRDEAALRDWAERARRAELLTLDTETTSEIPMQARLVGISLCITPPAAAYIPVAHDGAGPQLSLERVIEALGPVLADPDVPKLGQNIKYDRIVLARHGVELRGIAGDTMVASYLLDPSRRRHNLNDLAQEFLGHTMTTFKEVTAGQTGRPDFRKVPVEKAAAYACEDAHATALVHERLVPRLKEHGLWELYREIEVPLIEVLARMEMAGILVDAEGLDRLADEFAERLAALEQDIHRAAGTPFNVNSPRQLSEILFDRLKLPKGKKTRKRTAASTDVEVLTELAERHELPALVLAYRNLAKLRSTYVEGLRRMIHPETGRVHTSFNQTVTATGRLSSSEPNLQNIPVRTEEGRRIRALFRAAPGHVLLSADYSQIDLRVLAHYSGDAALLAAFRAGADIHRRTAAEIFDVHPDLVTPEMRRVAKTVNFGIIYGMSAYGLAKELRVPQKEAQGFIDRYFARYPGVRRYMEETVAAAREKGYVTTLLGRRRYIPDIGARVRSVREFAERTAINAPIQGTAADIIKLAMLRVDEALRASASRAAMLLQVHDELVLEVPAAEAAAVARVVKERMESVMELAVPLVVGIGTGPDWAAIEKNG</sequence>
<evidence type="ECO:0000256" key="17">
    <source>
        <dbReference type="SAM" id="Coils"/>
    </source>
</evidence>
<dbReference type="CDD" id="cd09859">
    <property type="entry name" value="PIN_53EXO"/>
    <property type="match status" value="1"/>
</dbReference>
<comment type="caution">
    <text evidence="21">The sequence shown here is derived from an EMBL/GenBank/DDBJ whole genome shotgun (WGS) entry which is preliminary data.</text>
</comment>
<dbReference type="PRINTS" id="PR00868">
    <property type="entry name" value="DNAPOLI"/>
</dbReference>
<dbReference type="FunFam" id="1.10.150.20:FF:000003">
    <property type="entry name" value="DNA polymerase I"/>
    <property type="match status" value="1"/>
</dbReference>
<dbReference type="InterPro" id="IPR002298">
    <property type="entry name" value="DNA_polymerase_A"/>
</dbReference>
<organism evidence="21 22">
    <name type="scientific">Dissulfurirhabdus thermomarina</name>
    <dbReference type="NCBI Taxonomy" id="1765737"/>
    <lineage>
        <taxon>Bacteria</taxon>
        <taxon>Deltaproteobacteria</taxon>
        <taxon>Dissulfurirhabdaceae</taxon>
        <taxon>Dissulfurirhabdus</taxon>
    </lineage>
</organism>
<dbReference type="AlphaFoldDB" id="A0A6N9TPR4"/>
<dbReference type="NCBIfam" id="NF004397">
    <property type="entry name" value="PRK05755.1"/>
    <property type="match status" value="1"/>
</dbReference>
<evidence type="ECO:0000256" key="15">
    <source>
        <dbReference type="NCBIfam" id="TIGR00593"/>
    </source>
</evidence>
<feature type="domain" description="5'-3' exonuclease" evidence="19">
    <location>
        <begin position="17"/>
        <end position="271"/>
    </location>
</feature>
<evidence type="ECO:0000256" key="9">
    <source>
        <dbReference type="ARBA" id="ARBA00022801"/>
    </source>
</evidence>
<feature type="domain" description="DNA-directed DNA polymerase family A palm" evidence="20">
    <location>
        <begin position="659"/>
        <end position="865"/>
    </location>
</feature>
<dbReference type="Pfam" id="PF01612">
    <property type="entry name" value="DNA_pol_A_exo1"/>
    <property type="match status" value="1"/>
</dbReference>
<dbReference type="GO" id="GO:0003887">
    <property type="term" value="F:DNA-directed DNA polymerase activity"/>
    <property type="evidence" value="ECO:0007669"/>
    <property type="project" value="UniProtKB-UniRule"/>
</dbReference>
<dbReference type="InterPro" id="IPR019760">
    <property type="entry name" value="DNA-dir_DNA_pol_A_CS"/>
</dbReference>
<protein>
    <recommendedName>
        <fullName evidence="3 15">DNA polymerase I</fullName>
        <ecNumber evidence="2 15">2.7.7.7</ecNumber>
    </recommendedName>
</protein>
<dbReference type="Proteomes" id="UP000469346">
    <property type="component" value="Unassembled WGS sequence"/>
</dbReference>
<proteinExistence type="inferred from homology"/>
<evidence type="ECO:0000256" key="12">
    <source>
        <dbReference type="ARBA" id="ARBA00023125"/>
    </source>
</evidence>
<keyword evidence="6 16" id="KW-0235">DNA replication</keyword>
<dbReference type="PROSITE" id="PS00447">
    <property type="entry name" value="DNA_POLYMERASE_A"/>
    <property type="match status" value="1"/>
</dbReference>
<evidence type="ECO:0000313" key="21">
    <source>
        <dbReference type="EMBL" id="NDY43159.1"/>
    </source>
</evidence>
<dbReference type="InterPro" id="IPR043502">
    <property type="entry name" value="DNA/RNA_pol_sf"/>
</dbReference>
<evidence type="ECO:0000256" key="4">
    <source>
        <dbReference type="ARBA" id="ARBA00022679"/>
    </source>
</evidence>
<dbReference type="SMART" id="SM00482">
    <property type="entry name" value="POLAc"/>
    <property type="match status" value="1"/>
</dbReference>
<keyword evidence="8 16" id="KW-0227">DNA damage</keyword>
<dbReference type="InterPro" id="IPR008918">
    <property type="entry name" value="HhH2"/>
</dbReference>
<dbReference type="CDD" id="cd08637">
    <property type="entry name" value="DNA_pol_A_pol_I_C"/>
    <property type="match status" value="1"/>
</dbReference>
<dbReference type="InterPro" id="IPR036397">
    <property type="entry name" value="RNaseH_sf"/>
</dbReference>
<feature type="coiled-coil region" evidence="17">
    <location>
        <begin position="521"/>
        <end position="548"/>
    </location>
</feature>
<dbReference type="SUPFAM" id="SSF53098">
    <property type="entry name" value="Ribonuclease H-like"/>
    <property type="match status" value="1"/>
</dbReference>
<dbReference type="CDD" id="cd06139">
    <property type="entry name" value="DNA_polA_I_Ecoli_like_exo"/>
    <property type="match status" value="1"/>
</dbReference>
<dbReference type="Gene3D" id="3.40.50.1010">
    <property type="entry name" value="5'-nuclease"/>
    <property type="match status" value="1"/>
</dbReference>
<dbReference type="SUPFAM" id="SSF47807">
    <property type="entry name" value="5' to 3' exonuclease, C-terminal subdomain"/>
    <property type="match status" value="1"/>
</dbReference>
<keyword evidence="4 16" id="KW-0808">Transferase</keyword>
<dbReference type="Gene3D" id="3.30.420.10">
    <property type="entry name" value="Ribonuclease H-like superfamily/Ribonuclease H"/>
    <property type="match status" value="1"/>
</dbReference>
<keyword evidence="22" id="KW-1185">Reference proteome</keyword>
<evidence type="ECO:0000256" key="6">
    <source>
        <dbReference type="ARBA" id="ARBA00022705"/>
    </source>
</evidence>
<evidence type="ECO:0000256" key="14">
    <source>
        <dbReference type="ARBA" id="ARBA00049244"/>
    </source>
</evidence>
<dbReference type="GO" id="GO:0003677">
    <property type="term" value="F:DNA binding"/>
    <property type="evidence" value="ECO:0007669"/>
    <property type="project" value="UniProtKB-UniRule"/>
</dbReference>
<evidence type="ECO:0000259" key="20">
    <source>
        <dbReference type="SMART" id="SM00482"/>
    </source>
</evidence>